<evidence type="ECO:0000313" key="2">
    <source>
        <dbReference type="EMBL" id="CAB3289018.1"/>
    </source>
</evidence>
<organism evidence="2 3">
    <name type="scientific">Methanocaldococcus lauensis</name>
    <dbReference type="NCBI Taxonomy" id="2546128"/>
    <lineage>
        <taxon>Archaea</taxon>
        <taxon>Methanobacteriati</taxon>
        <taxon>Methanobacteriota</taxon>
        <taxon>Methanomada group</taxon>
        <taxon>Methanococci</taxon>
        <taxon>Methanococcales</taxon>
        <taxon>Methanocaldococcaceae</taxon>
        <taxon>Methanocaldococcus</taxon>
    </lineage>
</organism>
<keyword evidence="3" id="KW-1185">Reference proteome</keyword>
<dbReference type="EMBL" id="LR792632">
    <property type="protein sequence ID" value="CAB3289018.1"/>
    <property type="molecule type" value="Genomic_DNA"/>
</dbReference>
<dbReference type="AlphaFoldDB" id="A0A8D6PS55"/>
<name>A0A8D6PS55_9EURY</name>
<accession>A0A8D6PS55</accession>
<feature type="region of interest" description="Disordered" evidence="1">
    <location>
        <begin position="1"/>
        <end position="22"/>
    </location>
</feature>
<gene>
    <name evidence="2" type="ORF">MLAUSG7_1014</name>
</gene>
<proteinExistence type="predicted"/>
<evidence type="ECO:0000256" key="1">
    <source>
        <dbReference type="SAM" id="MobiDB-lite"/>
    </source>
</evidence>
<sequence>MDIKTVRQYPNTKIPTIPPNKI</sequence>
<dbReference type="Proteomes" id="UP000679213">
    <property type="component" value="Chromosome I"/>
</dbReference>
<protein>
    <submittedName>
        <fullName evidence="2">Uncharacterized protein</fullName>
    </submittedName>
</protein>
<dbReference type="KEGG" id="mesg:MLAUSG7_1014"/>
<evidence type="ECO:0000313" key="3">
    <source>
        <dbReference type="Proteomes" id="UP000679213"/>
    </source>
</evidence>
<reference evidence="2 3" key="1">
    <citation type="submission" date="2020-04" db="EMBL/GenBank/DDBJ databases">
        <authorList>
            <consortium name="Genoscope - CEA"/>
            <person name="William W."/>
        </authorList>
    </citation>
    <scope>NUCLEOTIDE SEQUENCE [LARGE SCALE GENOMIC DNA]</scope>
    <source>
        <strain evidence="2 3">SG7</strain>
    </source>
</reference>